<evidence type="ECO:0000259" key="1">
    <source>
        <dbReference type="PROSITE" id="PS50888"/>
    </source>
</evidence>
<dbReference type="PANTHER" id="PTHR19290:SF163">
    <property type="entry name" value="BASIC HELIX-LOOP-HELIX NEURAL TRANSCRIPTION FACTOR TAP"/>
    <property type="match status" value="1"/>
</dbReference>
<dbReference type="CDD" id="cd11390">
    <property type="entry name" value="bHLH_TS"/>
    <property type="match status" value="1"/>
</dbReference>
<dbReference type="GO" id="GO:0007423">
    <property type="term" value="P:sensory organ development"/>
    <property type="evidence" value="ECO:0007669"/>
    <property type="project" value="TreeGrafter"/>
</dbReference>
<sequence>MNIFILEVIQMFYKSIEDYDPHLKCQYSVNIIRRLKANRRERARMHSVNNALEQLRNILPTASHGSTKLSKIETLRRACDYIVLLIELLNKSTYADQ</sequence>
<comment type="caution">
    <text evidence="2">The sequence shown here is derived from an EMBL/GenBank/DDBJ whole genome shotgun (WGS) entry which is preliminary data.</text>
</comment>
<dbReference type="InterPro" id="IPR036638">
    <property type="entry name" value="HLH_DNA-bd_sf"/>
</dbReference>
<organism evidence="2 3">
    <name type="scientific">Schistosoma mekongi</name>
    <name type="common">Parasitic worm</name>
    <dbReference type="NCBI Taxonomy" id="38744"/>
    <lineage>
        <taxon>Eukaryota</taxon>
        <taxon>Metazoa</taxon>
        <taxon>Spiralia</taxon>
        <taxon>Lophotrochozoa</taxon>
        <taxon>Platyhelminthes</taxon>
        <taxon>Trematoda</taxon>
        <taxon>Digenea</taxon>
        <taxon>Strigeidida</taxon>
        <taxon>Schistosomatoidea</taxon>
        <taxon>Schistosomatidae</taxon>
        <taxon>Schistosoma</taxon>
    </lineage>
</organism>
<dbReference type="GO" id="GO:0061564">
    <property type="term" value="P:axon development"/>
    <property type="evidence" value="ECO:0007669"/>
    <property type="project" value="TreeGrafter"/>
</dbReference>
<protein>
    <recommendedName>
        <fullName evidence="1">BHLH domain-containing protein</fullName>
    </recommendedName>
</protein>
<reference evidence="2" key="1">
    <citation type="submission" date="2022-04" db="EMBL/GenBank/DDBJ databases">
        <authorList>
            <person name="Xu L."/>
            <person name="Lv Z."/>
        </authorList>
    </citation>
    <scope>NUCLEOTIDE SEQUENCE</scope>
    <source>
        <strain evidence="2">LV_2022a</strain>
    </source>
</reference>
<dbReference type="GO" id="GO:0000981">
    <property type="term" value="F:DNA-binding transcription factor activity, RNA polymerase II-specific"/>
    <property type="evidence" value="ECO:0007669"/>
    <property type="project" value="TreeGrafter"/>
</dbReference>
<keyword evidence="3" id="KW-1185">Reference proteome</keyword>
<dbReference type="Gene3D" id="4.10.280.10">
    <property type="entry name" value="Helix-loop-helix DNA-binding domain"/>
    <property type="match status" value="1"/>
</dbReference>
<evidence type="ECO:0000313" key="3">
    <source>
        <dbReference type="Proteomes" id="UP001292079"/>
    </source>
</evidence>
<feature type="domain" description="BHLH" evidence="1">
    <location>
        <begin position="32"/>
        <end position="85"/>
    </location>
</feature>
<reference evidence="2" key="2">
    <citation type="journal article" date="2023" name="Infect Dis Poverty">
        <title>Chromosome-scale genome of the human blood fluke Schistosoma mekongi and its implications for public health.</title>
        <authorList>
            <person name="Zhou M."/>
            <person name="Xu L."/>
            <person name="Xu D."/>
            <person name="Chen W."/>
            <person name="Khan J."/>
            <person name="Hu Y."/>
            <person name="Huang H."/>
            <person name="Wei H."/>
            <person name="Zhang Y."/>
            <person name="Chusongsang P."/>
            <person name="Tanasarnprasert K."/>
            <person name="Hu X."/>
            <person name="Limpanont Y."/>
            <person name="Lv Z."/>
        </authorList>
    </citation>
    <scope>NUCLEOTIDE SEQUENCE</scope>
    <source>
        <strain evidence="2">LV_2022a</strain>
    </source>
</reference>
<name>A0AAE2D2A3_SCHME</name>
<dbReference type="PANTHER" id="PTHR19290">
    <property type="entry name" value="BASIC HELIX-LOOP-HELIX PROTEIN NEUROGENIN-RELATED"/>
    <property type="match status" value="1"/>
</dbReference>
<dbReference type="SMART" id="SM00353">
    <property type="entry name" value="HLH"/>
    <property type="match status" value="1"/>
</dbReference>
<dbReference type="InterPro" id="IPR011598">
    <property type="entry name" value="bHLH_dom"/>
</dbReference>
<dbReference type="InterPro" id="IPR050359">
    <property type="entry name" value="bHLH_transcription_factors"/>
</dbReference>
<dbReference type="AlphaFoldDB" id="A0AAE2D2A3"/>
<dbReference type="Pfam" id="PF00010">
    <property type="entry name" value="HLH"/>
    <property type="match status" value="1"/>
</dbReference>
<dbReference type="GO" id="GO:0046983">
    <property type="term" value="F:protein dimerization activity"/>
    <property type="evidence" value="ECO:0007669"/>
    <property type="project" value="InterPro"/>
</dbReference>
<dbReference type="GO" id="GO:0005634">
    <property type="term" value="C:nucleus"/>
    <property type="evidence" value="ECO:0007669"/>
    <property type="project" value="TreeGrafter"/>
</dbReference>
<dbReference type="EMBL" id="JALJAT010000006">
    <property type="protein sequence ID" value="KAK4468519.1"/>
    <property type="molecule type" value="Genomic_DNA"/>
</dbReference>
<dbReference type="SUPFAM" id="SSF47459">
    <property type="entry name" value="HLH, helix-loop-helix DNA-binding domain"/>
    <property type="match status" value="1"/>
</dbReference>
<proteinExistence type="predicted"/>
<dbReference type="GO" id="GO:0045944">
    <property type="term" value="P:positive regulation of transcription by RNA polymerase II"/>
    <property type="evidence" value="ECO:0007669"/>
    <property type="project" value="TreeGrafter"/>
</dbReference>
<evidence type="ECO:0000313" key="2">
    <source>
        <dbReference type="EMBL" id="KAK4468519.1"/>
    </source>
</evidence>
<dbReference type="GO" id="GO:0070888">
    <property type="term" value="F:E-box binding"/>
    <property type="evidence" value="ECO:0007669"/>
    <property type="project" value="TreeGrafter"/>
</dbReference>
<gene>
    <name evidence="2" type="ORF">MN116_007718</name>
</gene>
<dbReference type="PROSITE" id="PS50888">
    <property type="entry name" value="BHLH"/>
    <property type="match status" value="1"/>
</dbReference>
<accession>A0AAE2D2A3</accession>
<dbReference type="Proteomes" id="UP001292079">
    <property type="component" value="Unassembled WGS sequence"/>
</dbReference>